<evidence type="ECO:0000313" key="4">
    <source>
        <dbReference type="Proteomes" id="UP001189429"/>
    </source>
</evidence>
<keyword evidence="1" id="KW-0175">Coiled coil</keyword>
<keyword evidence="4" id="KW-1185">Reference proteome</keyword>
<protein>
    <recommendedName>
        <fullName evidence="5">RanBP2-type domain-containing protein</fullName>
    </recommendedName>
</protein>
<evidence type="ECO:0000313" key="3">
    <source>
        <dbReference type="EMBL" id="CAK0859291.1"/>
    </source>
</evidence>
<comment type="caution">
    <text evidence="3">The sequence shown here is derived from an EMBL/GenBank/DDBJ whole genome shotgun (WGS) entry which is preliminary data.</text>
</comment>
<feature type="compositionally biased region" description="Basic and acidic residues" evidence="2">
    <location>
        <begin position="73"/>
        <end position="98"/>
    </location>
</feature>
<organism evidence="3 4">
    <name type="scientific">Prorocentrum cordatum</name>
    <dbReference type="NCBI Taxonomy" id="2364126"/>
    <lineage>
        <taxon>Eukaryota</taxon>
        <taxon>Sar</taxon>
        <taxon>Alveolata</taxon>
        <taxon>Dinophyceae</taxon>
        <taxon>Prorocentrales</taxon>
        <taxon>Prorocentraceae</taxon>
        <taxon>Prorocentrum</taxon>
    </lineage>
</organism>
<feature type="coiled-coil region" evidence="1">
    <location>
        <begin position="173"/>
        <end position="200"/>
    </location>
</feature>
<dbReference type="EMBL" id="CAUYUJ010015887">
    <property type="protein sequence ID" value="CAK0859291.1"/>
    <property type="molecule type" value="Genomic_DNA"/>
</dbReference>
<sequence>MAPPNGHSQKRQELAQQWLCKWCTHPSTGQRWWNHADKKECGSCAQPKGLVFFGPMPPPGGSGSPSVSGKQKANMERKAAAEAERSKSALQEKGREIARLKEQLAAKRGQPDAMDVDAEPTEPDAQAALAELAAATQAIGSPSDPILVKAKQDMVQQQATLRAKMLPDKPIGAKLHRKQIAEAEAAVEATSRELAVVEAVRAAAASQAPLPKPGVHSLRAAIPCLDMDVGALGQLLQGLGADGSLAESASKNFEELRKLGRA</sequence>
<evidence type="ECO:0000256" key="2">
    <source>
        <dbReference type="SAM" id="MobiDB-lite"/>
    </source>
</evidence>
<evidence type="ECO:0008006" key="5">
    <source>
        <dbReference type="Google" id="ProtNLM"/>
    </source>
</evidence>
<feature type="region of interest" description="Disordered" evidence="2">
    <location>
        <begin position="55"/>
        <end position="98"/>
    </location>
</feature>
<feature type="non-terminal residue" evidence="3">
    <location>
        <position position="262"/>
    </location>
</feature>
<gene>
    <name evidence="3" type="ORF">PCOR1329_LOCUS48709</name>
</gene>
<evidence type="ECO:0000256" key="1">
    <source>
        <dbReference type="SAM" id="Coils"/>
    </source>
</evidence>
<accession>A0ABN9UI02</accession>
<proteinExistence type="predicted"/>
<name>A0ABN9UI02_9DINO</name>
<dbReference type="Proteomes" id="UP001189429">
    <property type="component" value="Unassembled WGS sequence"/>
</dbReference>
<reference evidence="3" key="1">
    <citation type="submission" date="2023-10" db="EMBL/GenBank/DDBJ databases">
        <authorList>
            <person name="Chen Y."/>
            <person name="Shah S."/>
            <person name="Dougan E. K."/>
            <person name="Thang M."/>
            <person name="Chan C."/>
        </authorList>
    </citation>
    <scope>NUCLEOTIDE SEQUENCE [LARGE SCALE GENOMIC DNA]</scope>
</reference>